<keyword evidence="3" id="KW-0238">DNA-binding</keyword>
<sequence>MTDEGGYGRFGALSRQELERYCYLDDEDRRLIAARRRDYNRLGFAVQVVTVRHLGMFLADPLDVPPALIEYLAEQLEISDPSMVKRYTDREKTKLEHAWEIQQVYGLKPFGEMESELTSWIVDQAWMTGDGPKAIFGDAVTWLRKRQALLPGITTLERLIGDGRNAADARLWRQLGEQLTSESASALLRLLEVPAEGGQKVSELERLRKGVFKASSKGMLAALRRVVDLQAVGVDSIDVRAIPPRRLTGLATYGLASKAAALRRLPTREQRLAVLAATVVVLSARAVDDVLETFDMLMTTKLLSKAERESREEKLRRYPRVSRNAGKLAAAVKVLLEMVEVNQDVGLGVVLDMIEKTVTRAELRHAVQAVDELVPADDAELDGQRLIELAGKFATVRPFLPMLMDTIEFGATSDGAAVLAAMKTLAELLTSRSSGKIPANLLDARKVDHDLIVGAWKRLIYTPGRPEGTVDRNSYTICVLEQFHRHLKHRSIFAVRSSRWRDPRAHLLAGEAWEAARDAGMNALGLPAAPTQLLTDHATALETAYRELAARLGEDTPASIDADGKLHVAALDAKAEPASLVDLRRRVEAMIPRVDLPELVTEVMSWHPGFTEAFTHTSGNEARVADLGLSVAAVLCSYALNVGFKPVTTPGVDALTRDRLLHVDQCYVRAETIEAANAVLVDAQADIPLAQAWGGGLVASVDGMRFVVPVRTHNARPNPKYFGRKLGITWLNMLNDQSAGLAGKVLRGTPRDSLHTIDVIVSQHGGRIPEVIITDTGSYSDIVFGLLHLIGRQYRPQLANLPDQRLWRIDARADYGPLDKAARGVIDTAKIAAHWEDMCRIAVSIHSGEVSAHEVTRMISRDGQPTALGQAIAHFGRIFKTLHILRLADDEPYRREGKAQSNLVEGRHDLARTIYHGRKGEMTRAYYEGMEDQLSALGLVLNCVVVWNTVYENRALAALRAGGYPVLDTDVERLSAFVRAHIGIDGHYSFHLPDPSGVHRPLRDPDADDDE</sequence>
<evidence type="ECO:0000259" key="5">
    <source>
        <dbReference type="Pfam" id="PF01526"/>
    </source>
</evidence>
<dbReference type="GO" id="GO:0003677">
    <property type="term" value="F:DNA binding"/>
    <property type="evidence" value="ECO:0007669"/>
    <property type="project" value="UniProtKB-KW"/>
</dbReference>
<gene>
    <name evidence="7" type="ORF">OSB52_08780</name>
</gene>
<accession>A0A9X3I3Y9</accession>
<dbReference type="Pfam" id="PF13700">
    <property type="entry name" value="DUF4158"/>
    <property type="match status" value="1"/>
</dbReference>
<dbReference type="GO" id="GO:0004803">
    <property type="term" value="F:transposase activity"/>
    <property type="evidence" value="ECO:0007669"/>
    <property type="project" value="InterPro"/>
</dbReference>
<comment type="similarity">
    <text evidence="1">Belongs to the transposase 7 family.</text>
</comment>
<protein>
    <submittedName>
        <fullName evidence="7">Tn3 family transposase</fullName>
    </submittedName>
</protein>
<dbReference type="InterPro" id="IPR025296">
    <property type="entry name" value="DUF4158"/>
</dbReference>
<dbReference type="InterPro" id="IPR047653">
    <property type="entry name" value="Tn3-like_transpos"/>
</dbReference>
<evidence type="ECO:0000256" key="2">
    <source>
        <dbReference type="ARBA" id="ARBA00022578"/>
    </source>
</evidence>
<feature type="domain" description="Tn3 transposase DDE" evidence="5">
    <location>
        <begin position="598"/>
        <end position="988"/>
    </location>
</feature>
<dbReference type="EMBL" id="JAPKFM010000006">
    <property type="protein sequence ID" value="MCX2964182.1"/>
    <property type="molecule type" value="Genomic_DNA"/>
</dbReference>
<evidence type="ECO:0000259" key="6">
    <source>
        <dbReference type="Pfam" id="PF13700"/>
    </source>
</evidence>
<dbReference type="InterPro" id="IPR002513">
    <property type="entry name" value="Tn3_Tnp_DDE_dom"/>
</dbReference>
<dbReference type="AlphaFoldDB" id="A0A9X3I3Y9"/>
<keyword evidence="8" id="KW-1185">Reference proteome</keyword>
<dbReference type="RefSeq" id="WP_217019303.1">
    <property type="nucleotide sequence ID" value="NZ_JAPKFM010000006.1"/>
</dbReference>
<name>A0A9X3I3Y9_9ACTN</name>
<proteinExistence type="inferred from homology"/>
<evidence type="ECO:0000313" key="7">
    <source>
        <dbReference type="EMBL" id="MCX2964182.1"/>
    </source>
</evidence>
<keyword evidence="2" id="KW-0815">Transposition</keyword>
<evidence type="ECO:0000256" key="4">
    <source>
        <dbReference type="ARBA" id="ARBA00023172"/>
    </source>
</evidence>
<dbReference type="Pfam" id="PF01526">
    <property type="entry name" value="DDE_Tnp_Tn3"/>
    <property type="match status" value="1"/>
</dbReference>
<comment type="caution">
    <text evidence="7">The sequence shown here is derived from an EMBL/GenBank/DDBJ whole genome shotgun (WGS) entry which is preliminary data.</text>
</comment>
<feature type="domain" description="DUF4158" evidence="6">
    <location>
        <begin position="7"/>
        <end position="161"/>
    </location>
</feature>
<keyword evidence="4" id="KW-0233">DNA recombination</keyword>
<evidence type="ECO:0000313" key="8">
    <source>
        <dbReference type="Proteomes" id="UP001143347"/>
    </source>
</evidence>
<organism evidence="7 8">
    <name type="scientific">Gordonia aquimaris</name>
    <dbReference type="NCBI Taxonomy" id="2984863"/>
    <lineage>
        <taxon>Bacteria</taxon>
        <taxon>Bacillati</taxon>
        <taxon>Actinomycetota</taxon>
        <taxon>Actinomycetes</taxon>
        <taxon>Mycobacteriales</taxon>
        <taxon>Gordoniaceae</taxon>
        <taxon>Gordonia</taxon>
    </lineage>
</organism>
<evidence type="ECO:0000256" key="1">
    <source>
        <dbReference type="ARBA" id="ARBA00009402"/>
    </source>
</evidence>
<dbReference type="NCBIfam" id="NF033527">
    <property type="entry name" value="transpos_Tn3"/>
    <property type="match status" value="1"/>
</dbReference>
<dbReference type="Proteomes" id="UP001143347">
    <property type="component" value="Unassembled WGS sequence"/>
</dbReference>
<reference evidence="7" key="1">
    <citation type="submission" date="2022-10" db="EMBL/GenBank/DDBJ databases">
        <title>WGS of marine actinomycetes from Thailand.</title>
        <authorList>
            <person name="Thawai C."/>
        </authorList>
    </citation>
    <scope>NUCLEOTIDE SEQUENCE</scope>
    <source>
        <strain evidence="7">SW21</strain>
    </source>
</reference>
<dbReference type="GO" id="GO:0006313">
    <property type="term" value="P:DNA transposition"/>
    <property type="evidence" value="ECO:0007669"/>
    <property type="project" value="InterPro"/>
</dbReference>
<evidence type="ECO:0000256" key="3">
    <source>
        <dbReference type="ARBA" id="ARBA00023125"/>
    </source>
</evidence>